<dbReference type="OrthoDB" id="259382at2"/>
<dbReference type="RefSeq" id="WP_113944702.1">
    <property type="nucleotide sequence ID" value="NZ_JBHEEG010000001.1"/>
</dbReference>
<keyword evidence="2" id="KW-0808">Transferase</keyword>
<evidence type="ECO:0000313" key="2">
    <source>
        <dbReference type="EMBL" id="RBO94836.1"/>
    </source>
</evidence>
<name>A0A366DXL9_9HYPH</name>
<comment type="caution">
    <text evidence="2">The sequence shown here is derived from an EMBL/GenBank/DDBJ whole genome shotgun (WGS) entry which is preliminary data.</text>
</comment>
<dbReference type="AlphaFoldDB" id="A0A366DXL9"/>
<evidence type="ECO:0000259" key="1">
    <source>
        <dbReference type="Pfam" id="PF01755"/>
    </source>
</evidence>
<gene>
    <name evidence="2" type="ORF">DFR47_104196</name>
</gene>
<accession>A0A366DXL9</accession>
<dbReference type="GO" id="GO:0016740">
    <property type="term" value="F:transferase activity"/>
    <property type="evidence" value="ECO:0007669"/>
    <property type="project" value="UniProtKB-KW"/>
</dbReference>
<dbReference type="InterPro" id="IPR002654">
    <property type="entry name" value="Glyco_trans_25"/>
</dbReference>
<dbReference type="EMBL" id="QNRH01000004">
    <property type="protein sequence ID" value="RBO94836.1"/>
    <property type="molecule type" value="Genomic_DNA"/>
</dbReference>
<evidence type="ECO:0000313" key="3">
    <source>
        <dbReference type="Proteomes" id="UP000252893"/>
    </source>
</evidence>
<protein>
    <submittedName>
        <fullName evidence="2">Glycosyl transferase family 25</fullName>
    </submittedName>
</protein>
<proteinExistence type="predicted"/>
<feature type="domain" description="Glycosyl transferase family 25" evidence="1">
    <location>
        <begin position="2"/>
        <end position="177"/>
    </location>
</feature>
<reference evidence="2 3" key="1">
    <citation type="submission" date="2018-06" db="EMBL/GenBank/DDBJ databases">
        <title>Genomic Encyclopedia of Type Strains, Phase IV (KMG-IV): sequencing the most valuable type-strain genomes for metagenomic binning, comparative biology and taxonomic classification.</title>
        <authorList>
            <person name="Goeker M."/>
        </authorList>
    </citation>
    <scope>NUCLEOTIDE SEQUENCE [LARGE SCALE GENOMIC DNA]</scope>
    <source>
        <strain evidence="2 3">DSM 25619</strain>
    </source>
</reference>
<dbReference type="Proteomes" id="UP000252893">
    <property type="component" value="Unassembled WGS sequence"/>
</dbReference>
<sequence>MKCYLINLDRSKERLSRMQKQFDSIGIDFTRVPAVDGKLLSTEQLTAVIDPIRRWEIPMPASEIGCFLSHKKCIELIANGEDEYAAIFEDDVTLSANCSRFLNDTNWIPTGADIIKIDTNNTLVVLENFQTIDETGYELARLCTSHLCCGGYIVSRKAAALILSCMEKISVPVDNLIYDPQYELFHQLTIYQFVPALCMQIDADSLIEEDRKKLRKEYKKRLSLPVLIWRELTRPYKRNAHIIGPVNIWIRITTGKRWLKVPFK</sequence>
<organism evidence="2 3">
    <name type="scientific">Pseudochrobactrum asaccharolyticum</name>
    <dbReference type="NCBI Taxonomy" id="354351"/>
    <lineage>
        <taxon>Bacteria</taxon>
        <taxon>Pseudomonadati</taxon>
        <taxon>Pseudomonadota</taxon>
        <taxon>Alphaproteobacteria</taxon>
        <taxon>Hyphomicrobiales</taxon>
        <taxon>Brucellaceae</taxon>
        <taxon>Pseudochrobactrum</taxon>
    </lineage>
</organism>
<dbReference type="Pfam" id="PF01755">
    <property type="entry name" value="Glyco_transf_25"/>
    <property type="match status" value="1"/>
</dbReference>
<keyword evidence="3" id="KW-1185">Reference proteome</keyword>
<dbReference type="CDD" id="cd06532">
    <property type="entry name" value="Glyco_transf_25"/>
    <property type="match status" value="1"/>
</dbReference>